<protein>
    <recommendedName>
        <fullName evidence="2">Large ribosomal RNA subunit accumulation protein YceD</fullName>
    </recommendedName>
</protein>
<sequence>MPCSRCLAPAGVAIEGELRYLFSLDKEEDKKTDPDYEADGDEELMILDSWEDEIDLGPLVWEVMITLLPTAPLCSEECRGLCPKCGADLNTSPCTCSEEDVDPRFEILKSLVQKEQENS</sequence>
<evidence type="ECO:0008006" key="2">
    <source>
        <dbReference type="Google" id="ProtNLM"/>
    </source>
</evidence>
<name>A0A645GPB6_9ZZZZ</name>
<evidence type="ECO:0000313" key="1">
    <source>
        <dbReference type="EMBL" id="MPN28555.1"/>
    </source>
</evidence>
<organism evidence="1">
    <name type="scientific">bioreactor metagenome</name>
    <dbReference type="NCBI Taxonomy" id="1076179"/>
    <lineage>
        <taxon>unclassified sequences</taxon>
        <taxon>metagenomes</taxon>
        <taxon>ecological metagenomes</taxon>
    </lineage>
</organism>
<dbReference type="PANTHER" id="PTHR34374">
    <property type="entry name" value="LARGE RIBOSOMAL RNA SUBUNIT ACCUMULATION PROTEIN YCED HOMOLOG 1, CHLOROPLASTIC"/>
    <property type="match status" value="1"/>
</dbReference>
<accession>A0A645GPB6</accession>
<comment type="caution">
    <text evidence="1">The sequence shown here is derived from an EMBL/GenBank/DDBJ whole genome shotgun (WGS) entry which is preliminary data.</text>
</comment>
<proteinExistence type="predicted"/>
<reference evidence="1" key="1">
    <citation type="submission" date="2019-08" db="EMBL/GenBank/DDBJ databases">
        <authorList>
            <person name="Kucharzyk K."/>
            <person name="Murdoch R.W."/>
            <person name="Higgins S."/>
            <person name="Loffler F."/>
        </authorList>
    </citation>
    <scope>NUCLEOTIDE SEQUENCE</scope>
</reference>
<dbReference type="AlphaFoldDB" id="A0A645GPB6"/>
<dbReference type="InterPro" id="IPR003772">
    <property type="entry name" value="YceD"/>
</dbReference>
<dbReference type="Pfam" id="PF02620">
    <property type="entry name" value="YceD"/>
    <property type="match status" value="1"/>
</dbReference>
<gene>
    <name evidence="1" type="ORF">SDC9_175997</name>
</gene>
<dbReference type="PANTHER" id="PTHR34374:SF1">
    <property type="entry name" value="LARGE RIBOSOMAL RNA SUBUNIT ACCUMULATION PROTEIN YCED HOMOLOG 1, CHLOROPLASTIC"/>
    <property type="match status" value="1"/>
</dbReference>
<dbReference type="EMBL" id="VSSQ01078891">
    <property type="protein sequence ID" value="MPN28555.1"/>
    <property type="molecule type" value="Genomic_DNA"/>
</dbReference>